<organism evidence="2 3">
    <name type="scientific">Bradyrhizobium lablabi</name>
    <dbReference type="NCBI Taxonomy" id="722472"/>
    <lineage>
        <taxon>Bacteria</taxon>
        <taxon>Pseudomonadati</taxon>
        <taxon>Pseudomonadota</taxon>
        <taxon>Alphaproteobacteria</taxon>
        <taxon>Hyphomicrobiales</taxon>
        <taxon>Nitrobacteraceae</taxon>
        <taxon>Bradyrhizobium</taxon>
    </lineage>
</organism>
<name>A0A0R3N807_9BRAD</name>
<evidence type="ECO:0000313" key="2">
    <source>
        <dbReference type="EMBL" id="KRR26415.1"/>
    </source>
</evidence>
<gene>
    <name evidence="2" type="ORF">CQ14_02650</name>
</gene>
<evidence type="ECO:0000256" key="1">
    <source>
        <dbReference type="SAM" id="Phobius"/>
    </source>
</evidence>
<dbReference type="Proteomes" id="UP000051660">
    <property type="component" value="Unassembled WGS sequence"/>
</dbReference>
<keyword evidence="1" id="KW-0812">Transmembrane</keyword>
<evidence type="ECO:0000313" key="3">
    <source>
        <dbReference type="Proteomes" id="UP000051660"/>
    </source>
</evidence>
<feature type="transmembrane region" description="Helical" evidence="1">
    <location>
        <begin position="20"/>
        <end position="43"/>
    </location>
</feature>
<accession>A0A0R3N807</accession>
<dbReference type="RefSeq" id="WP_057857088.1">
    <property type="nucleotide sequence ID" value="NZ_LLYB01000046.1"/>
</dbReference>
<dbReference type="OrthoDB" id="5431327at2"/>
<dbReference type="EMBL" id="LLYB01000046">
    <property type="protein sequence ID" value="KRR26415.1"/>
    <property type="molecule type" value="Genomic_DNA"/>
</dbReference>
<sequence length="240" mass="26696">MDAAVQQSENGFFKYVWRFNALAIAGAATTCILLGLYAGLTIFKEETRSRRVTNVVNVDPQDKISEEFSLGTPRPIVATTHVQVPLFRAQSYSAGSVYSKESRQQVNLLFLNVSSNESRWLFDGVGQLLLDSHMLFNKLKDAPDQPRAAVAVLHVVVERDTNGDKRLTERDAVSLATSATDGTNYRKLIEGIDQLYTVQQIADDKVLVLYQKNRETISELYGVPSMVPLMQASVPKVNLN</sequence>
<keyword evidence="1" id="KW-0472">Membrane</keyword>
<reference evidence="2 3" key="1">
    <citation type="submission" date="2014-03" db="EMBL/GenBank/DDBJ databases">
        <title>Bradyrhizobium valentinum sp. nov., isolated from effective nodules of Lupinus mariae-josephae, a lupine endemic of basic-lime soils in Eastern Spain.</title>
        <authorList>
            <person name="Duran D."/>
            <person name="Rey L."/>
            <person name="Navarro A."/>
            <person name="Busquets A."/>
            <person name="Imperial J."/>
            <person name="Ruiz-Argueso T."/>
        </authorList>
    </citation>
    <scope>NUCLEOTIDE SEQUENCE [LARGE SCALE GENOMIC DNA]</scope>
    <source>
        <strain evidence="2 3">CCBAU 23086</strain>
    </source>
</reference>
<protein>
    <submittedName>
        <fullName evidence="2">Uncharacterized protein</fullName>
    </submittedName>
</protein>
<proteinExistence type="predicted"/>
<dbReference type="AlphaFoldDB" id="A0A0R3N807"/>
<keyword evidence="1" id="KW-1133">Transmembrane helix</keyword>
<comment type="caution">
    <text evidence="2">The sequence shown here is derived from an EMBL/GenBank/DDBJ whole genome shotgun (WGS) entry which is preliminary data.</text>
</comment>